<protein>
    <submittedName>
        <fullName evidence="1">Uncharacterized protein</fullName>
    </submittedName>
</protein>
<gene>
    <name evidence="1" type="ORF">L195_g056714</name>
</gene>
<evidence type="ECO:0000313" key="2">
    <source>
        <dbReference type="Proteomes" id="UP000236291"/>
    </source>
</evidence>
<proteinExistence type="predicted"/>
<name>A0A2K3KT27_TRIPR</name>
<accession>A0A2K3KT27</accession>
<sequence>MAKAPRKRAESDTSVLDAANKAEIFAQRLG</sequence>
<feature type="non-terminal residue" evidence="1">
    <location>
        <position position="30"/>
    </location>
</feature>
<comment type="caution">
    <text evidence="1">The sequence shown here is derived from an EMBL/GenBank/DDBJ whole genome shotgun (WGS) entry which is preliminary data.</text>
</comment>
<evidence type="ECO:0000313" key="1">
    <source>
        <dbReference type="EMBL" id="PNX69436.1"/>
    </source>
</evidence>
<dbReference type="AlphaFoldDB" id="A0A2K3KT27"/>
<dbReference type="EMBL" id="ASHM01108714">
    <property type="protein sequence ID" value="PNX69436.1"/>
    <property type="molecule type" value="Genomic_DNA"/>
</dbReference>
<dbReference type="Proteomes" id="UP000236291">
    <property type="component" value="Unassembled WGS sequence"/>
</dbReference>
<reference evidence="1 2" key="2">
    <citation type="journal article" date="2017" name="Front. Plant Sci.">
        <title>Gene Classification and Mining of Molecular Markers Useful in Red Clover (Trifolium pratense) Breeding.</title>
        <authorList>
            <person name="Istvanek J."/>
            <person name="Dluhosova J."/>
            <person name="Dluhos P."/>
            <person name="Patkova L."/>
            <person name="Nedelnik J."/>
            <person name="Repkova J."/>
        </authorList>
    </citation>
    <scope>NUCLEOTIDE SEQUENCE [LARGE SCALE GENOMIC DNA]</scope>
    <source>
        <strain evidence="2">cv. Tatra</strain>
        <tissue evidence="1">Young leaves</tissue>
    </source>
</reference>
<reference evidence="1 2" key="1">
    <citation type="journal article" date="2014" name="Am. J. Bot.">
        <title>Genome assembly and annotation for red clover (Trifolium pratense; Fabaceae).</title>
        <authorList>
            <person name="Istvanek J."/>
            <person name="Jaros M."/>
            <person name="Krenek A."/>
            <person name="Repkova J."/>
        </authorList>
    </citation>
    <scope>NUCLEOTIDE SEQUENCE [LARGE SCALE GENOMIC DNA]</scope>
    <source>
        <strain evidence="2">cv. Tatra</strain>
        <tissue evidence="1">Young leaves</tissue>
    </source>
</reference>
<organism evidence="1 2">
    <name type="scientific">Trifolium pratense</name>
    <name type="common">Red clover</name>
    <dbReference type="NCBI Taxonomy" id="57577"/>
    <lineage>
        <taxon>Eukaryota</taxon>
        <taxon>Viridiplantae</taxon>
        <taxon>Streptophyta</taxon>
        <taxon>Embryophyta</taxon>
        <taxon>Tracheophyta</taxon>
        <taxon>Spermatophyta</taxon>
        <taxon>Magnoliopsida</taxon>
        <taxon>eudicotyledons</taxon>
        <taxon>Gunneridae</taxon>
        <taxon>Pentapetalae</taxon>
        <taxon>rosids</taxon>
        <taxon>fabids</taxon>
        <taxon>Fabales</taxon>
        <taxon>Fabaceae</taxon>
        <taxon>Papilionoideae</taxon>
        <taxon>50 kb inversion clade</taxon>
        <taxon>NPAAA clade</taxon>
        <taxon>Hologalegina</taxon>
        <taxon>IRL clade</taxon>
        <taxon>Trifolieae</taxon>
        <taxon>Trifolium</taxon>
    </lineage>
</organism>